<comment type="caution">
    <text evidence="3">The sequence shown here is derived from an EMBL/GenBank/DDBJ whole genome shotgun (WGS) entry which is preliminary data.</text>
</comment>
<reference evidence="3 4" key="1">
    <citation type="submission" date="2019-10" db="EMBL/GenBank/DDBJ databases">
        <title>Prolixibacter strains distinguished by the presence of nitrate reductase genes were adept at nitrate-dependent anaerobic corrosion of metallic iron and carbon steel.</title>
        <authorList>
            <person name="Iino T."/>
            <person name="Shono N."/>
            <person name="Ito K."/>
            <person name="Nakamura R."/>
            <person name="Sueoka K."/>
            <person name="Harayama S."/>
            <person name="Ohkuma M."/>
        </authorList>
    </citation>
    <scope>NUCLEOTIDE SEQUENCE [LARGE SCALE GENOMIC DNA]</scope>
    <source>
        <strain evidence="3 4">JCM 13498</strain>
    </source>
</reference>
<gene>
    <name evidence="3" type="ORF">PbJCM13498_27520</name>
</gene>
<evidence type="ECO:0008006" key="5">
    <source>
        <dbReference type="Google" id="ProtNLM"/>
    </source>
</evidence>
<dbReference type="EMBL" id="BLAX01000001">
    <property type="protein sequence ID" value="GET33889.1"/>
    <property type="molecule type" value="Genomic_DNA"/>
</dbReference>
<protein>
    <recommendedName>
        <fullName evidence="5">RND efflux pump membrane fusion protein barrel-sandwich domain-containing protein</fullName>
    </recommendedName>
</protein>
<accession>A0A5M4B149</accession>
<proteinExistence type="predicted"/>
<organism evidence="3 4">
    <name type="scientific">Prolixibacter bellariivorans</name>
    <dbReference type="NCBI Taxonomy" id="314319"/>
    <lineage>
        <taxon>Bacteria</taxon>
        <taxon>Pseudomonadati</taxon>
        <taxon>Bacteroidota</taxon>
        <taxon>Bacteroidia</taxon>
        <taxon>Marinilabiliales</taxon>
        <taxon>Prolixibacteraceae</taxon>
        <taxon>Prolixibacter</taxon>
    </lineage>
</organism>
<name>A0A5M4B149_9BACT</name>
<keyword evidence="4" id="KW-1185">Reference proteome</keyword>
<keyword evidence="2" id="KW-1133">Transmembrane helix</keyword>
<dbReference type="Proteomes" id="UP000391834">
    <property type="component" value="Unassembled WGS sequence"/>
</dbReference>
<keyword evidence="2" id="KW-0472">Membrane</keyword>
<sequence>MKSFRYNKNEKVIRGYKEEPLPKHRVNWDRIIYLIVFFIILTSLVIYIFRRTYFVSSFGEVITSKFEVKFSDDVKIIKYMVSENDLVKPGDTLLIVRPEISPKDTLGLITSQRDERNTDWIEREKITTQKNISLKKIELERSKAEYASREKQLQAQRDEVYLGLSNASVLTTTNENLQSLKSDEKMLREEIRYLNTYLIRLREMERKRITVSSQTVVVPQNVAYVSPVEGIVSQILSRENEVNYRQEVAMDLINLNKVYIMAYLEQEYFQYFKVGDTVGVKFGNGLKSLGVINNIYMNTAELPSEFHKTYQKTPRTVLARIIPVNAKNVNDWKPYYKMGVTIYRPKMFYHWWLNYREKHVDDDSSN</sequence>
<keyword evidence="1" id="KW-0175">Coiled coil</keyword>
<dbReference type="OrthoDB" id="1185779at2"/>
<dbReference type="AlphaFoldDB" id="A0A5M4B149"/>
<feature type="coiled-coil region" evidence="1">
    <location>
        <begin position="136"/>
        <end position="190"/>
    </location>
</feature>
<keyword evidence="2" id="KW-0812">Transmembrane</keyword>
<feature type="transmembrane region" description="Helical" evidence="2">
    <location>
        <begin position="31"/>
        <end position="49"/>
    </location>
</feature>
<evidence type="ECO:0000313" key="3">
    <source>
        <dbReference type="EMBL" id="GET33889.1"/>
    </source>
</evidence>
<evidence type="ECO:0000256" key="2">
    <source>
        <dbReference type="SAM" id="Phobius"/>
    </source>
</evidence>
<evidence type="ECO:0000256" key="1">
    <source>
        <dbReference type="SAM" id="Coils"/>
    </source>
</evidence>
<evidence type="ECO:0000313" key="4">
    <source>
        <dbReference type="Proteomes" id="UP000391834"/>
    </source>
</evidence>
<dbReference type="RefSeq" id="WP_025864578.1">
    <property type="nucleotide sequence ID" value="NZ_BLAX01000001.1"/>
</dbReference>